<dbReference type="PROSITE" id="PS50082">
    <property type="entry name" value="WD_REPEATS_2"/>
    <property type="match status" value="1"/>
</dbReference>
<dbReference type="InterPro" id="IPR037867">
    <property type="entry name" value="Swd2/WDR82"/>
</dbReference>
<dbReference type="Gene3D" id="2.130.10.10">
    <property type="entry name" value="YVTN repeat-like/Quinoprotein amine dehydrogenase"/>
    <property type="match status" value="2"/>
</dbReference>
<evidence type="ECO:0000256" key="1">
    <source>
        <dbReference type="ARBA" id="ARBA00004123"/>
    </source>
</evidence>
<dbReference type="SUPFAM" id="SSF50978">
    <property type="entry name" value="WD40 repeat-like"/>
    <property type="match status" value="1"/>
</dbReference>
<gene>
    <name evidence="7" type="ORF">CANINC_004272</name>
</gene>
<organism evidence="7 8">
    <name type="scientific">Pichia inconspicua</name>
    <dbReference type="NCBI Taxonomy" id="52247"/>
    <lineage>
        <taxon>Eukaryota</taxon>
        <taxon>Fungi</taxon>
        <taxon>Dikarya</taxon>
        <taxon>Ascomycota</taxon>
        <taxon>Saccharomycotina</taxon>
        <taxon>Pichiomycetes</taxon>
        <taxon>Pichiales</taxon>
        <taxon>Pichiaceae</taxon>
        <taxon>Pichia</taxon>
    </lineage>
</organism>
<dbReference type="PANTHER" id="PTHR19861:SF0">
    <property type="entry name" value="WD REPEAT-CONTAINING PROTEIN 82"/>
    <property type="match status" value="1"/>
</dbReference>
<evidence type="ECO:0000313" key="8">
    <source>
        <dbReference type="Proteomes" id="UP000307173"/>
    </source>
</evidence>
<dbReference type="InterPro" id="IPR001680">
    <property type="entry name" value="WD40_rpt"/>
</dbReference>
<dbReference type="InterPro" id="IPR015943">
    <property type="entry name" value="WD40/YVTN_repeat-like_dom_sf"/>
</dbReference>
<comment type="caution">
    <text evidence="7">The sequence shown here is derived from an EMBL/GenBank/DDBJ whole genome shotgun (WGS) entry which is preliminary data.</text>
</comment>
<evidence type="ECO:0000256" key="2">
    <source>
        <dbReference type="ARBA" id="ARBA00005616"/>
    </source>
</evidence>
<dbReference type="SMART" id="SM00320">
    <property type="entry name" value="WD40"/>
    <property type="match status" value="3"/>
</dbReference>
<evidence type="ECO:0000313" key="7">
    <source>
        <dbReference type="EMBL" id="TID15743.1"/>
    </source>
</evidence>
<dbReference type="GO" id="GO:0016070">
    <property type="term" value="P:RNA metabolic process"/>
    <property type="evidence" value="ECO:0007669"/>
    <property type="project" value="UniProtKB-ARBA"/>
</dbReference>
<keyword evidence="4" id="KW-0677">Repeat</keyword>
<dbReference type="Pfam" id="PF00400">
    <property type="entry name" value="WD40"/>
    <property type="match status" value="3"/>
</dbReference>
<accession>A0A4T0WWB6</accession>
<dbReference type="GO" id="GO:0048188">
    <property type="term" value="C:Set1C/COMPASS complex"/>
    <property type="evidence" value="ECO:0007669"/>
    <property type="project" value="TreeGrafter"/>
</dbReference>
<dbReference type="PANTHER" id="PTHR19861">
    <property type="entry name" value="WD40 REPEAT PROTEIN SWD2"/>
    <property type="match status" value="1"/>
</dbReference>
<sequence length="371" mass="40245">MSVKNGSNTLILPSSVTSLPSITTPLTESNIKTLNPIKLFNASSSNTTTPLTSISHNPQGTYFVSTSPNGSLQLYDAIKGRHSKTIYSKKYGCSNASFTLRTATQSTPTSCLIASTIPTTQNDVANHAMRLLDLNTNSFIRYFQAHTRQVTSIISSPSPAFGLDSFYSASFDGSIRAWESRTEKCYACLGNMGSDPIISLSQSGTLMAIWTNDTRKLRIIPIESFPLGIIFEVYIPDIKGRVEKILWAVDDMLILDTPGFEKAVIDSFNGKVIGTLRGLTKFVVSGEEILRNGSSDVTPDGAWCFSGSGDGTILAWDMNKLKSIGNVNPIILRNEELIAKQVVPRILNVNPKLGSVVTADTEIVVSLYSPV</sequence>
<evidence type="ECO:0000256" key="4">
    <source>
        <dbReference type="ARBA" id="ARBA00022737"/>
    </source>
</evidence>
<keyword evidence="5" id="KW-0539">Nucleus</keyword>
<keyword evidence="8" id="KW-1185">Reference proteome</keyword>
<comment type="subcellular location">
    <subcellularLocation>
        <location evidence="1">Nucleus</location>
    </subcellularLocation>
</comment>
<proteinExistence type="inferred from homology"/>
<dbReference type="Proteomes" id="UP000307173">
    <property type="component" value="Unassembled WGS sequence"/>
</dbReference>
<dbReference type="GO" id="GO:0003682">
    <property type="term" value="F:chromatin binding"/>
    <property type="evidence" value="ECO:0007669"/>
    <property type="project" value="TreeGrafter"/>
</dbReference>
<feature type="repeat" description="WD" evidence="6">
    <location>
        <begin position="143"/>
        <end position="188"/>
    </location>
</feature>
<dbReference type="InterPro" id="IPR036322">
    <property type="entry name" value="WD40_repeat_dom_sf"/>
</dbReference>
<keyword evidence="3 6" id="KW-0853">WD repeat</keyword>
<protein>
    <submittedName>
        <fullName evidence="7">Uncharacterized protein</fullName>
    </submittedName>
</protein>
<comment type="similarity">
    <text evidence="2">Belongs to the WD repeat SWD2 family.</text>
</comment>
<evidence type="ECO:0000256" key="3">
    <source>
        <dbReference type="ARBA" id="ARBA00022574"/>
    </source>
</evidence>
<evidence type="ECO:0000256" key="5">
    <source>
        <dbReference type="ARBA" id="ARBA00023242"/>
    </source>
</evidence>
<dbReference type="EMBL" id="SELW01000652">
    <property type="protein sequence ID" value="TID15743.1"/>
    <property type="molecule type" value="Genomic_DNA"/>
</dbReference>
<name>A0A4T0WWB6_9ASCO</name>
<dbReference type="AlphaFoldDB" id="A0A4T0WWB6"/>
<evidence type="ECO:0000256" key="6">
    <source>
        <dbReference type="PROSITE-ProRule" id="PRU00221"/>
    </source>
</evidence>
<dbReference type="OrthoDB" id="27537at2759"/>
<reference evidence="7 8" key="1">
    <citation type="journal article" date="2019" name="Front. Genet.">
        <title>Whole-Genome Sequencing of the Opportunistic Yeast Pathogen Candida inconspicua Uncovers Its Hybrid Origin.</title>
        <authorList>
            <person name="Mixao V."/>
            <person name="Hansen A.P."/>
            <person name="Saus E."/>
            <person name="Boekhout T."/>
            <person name="Lass-Florl C."/>
            <person name="Gabaldon T."/>
        </authorList>
    </citation>
    <scope>NUCLEOTIDE SEQUENCE [LARGE SCALE GENOMIC DNA]</scope>
    <source>
        <strain evidence="7 8">CBS 180</strain>
    </source>
</reference>
<dbReference type="STRING" id="52247.A0A4T0WWB6"/>